<feature type="compositionally biased region" description="Gly residues" evidence="1">
    <location>
        <begin position="370"/>
        <end position="379"/>
    </location>
</feature>
<evidence type="ECO:0000313" key="3">
    <source>
        <dbReference type="EnsemblMetazoa" id="GBRI023800-PA"/>
    </source>
</evidence>
<keyword evidence="4" id="KW-1185">Reference proteome</keyword>
<feature type="compositionally biased region" description="Polar residues" evidence="1">
    <location>
        <begin position="380"/>
        <end position="394"/>
    </location>
</feature>
<proteinExistence type="predicted"/>
<dbReference type="STRING" id="37001.A0A1A9WLC6"/>
<feature type="region of interest" description="Disordered" evidence="1">
    <location>
        <begin position="730"/>
        <end position="751"/>
    </location>
</feature>
<dbReference type="Proteomes" id="UP000091820">
    <property type="component" value="Unassembled WGS sequence"/>
</dbReference>
<feature type="region of interest" description="Disordered" evidence="1">
    <location>
        <begin position="508"/>
        <end position="575"/>
    </location>
</feature>
<evidence type="ECO:0000313" key="4">
    <source>
        <dbReference type="Proteomes" id="UP000091820"/>
    </source>
</evidence>
<dbReference type="Pfam" id="PF17105">
    <property type="entry name" value="BRD4_CDT"/>
    <property type="match status" value="1"/>
</dbReference>
<feature type="region of interest" description="Disordered" evidence="1">
    <location>
        <begin position="780"/>
        <end position="828"/>
    </location>
</feature>
<dbReference type="VEuPathDB" id="VectorBase:GBRI023800"/>
<feature type="domain" description="Bromodomain protein 4 C-terminal" evidence="2">
    <location>
        <begin position="802"/>
        <end position="842"/>
    </location>
</feature>
<feature type="region of interest" description="Disordered" evidence="1">
    <location>
        <begin position="355"/>
        <end position="394"/>
    </location>
</feature>
<evidence type="ECO:0000259" key="2">
    <source>
        <dbReference type="Pfam" id="PF17105"/>
    </source>
</evidence>
<feature type="region of interest" description="Disordered" evidence="1">
    <location>
        <begin position="611"/>
        <end position="716"/>
    </location>
</feature>
<feature type="compositionally biased region" description="Basic and acidic residues" evidence="1">
    <location>
        <begin position="652"/>
        <end position="685"/>
    </location>
</feature>
<organism evidence="3 4">
    <name type="scientific">Glossina brevipalpis</name>
    <dbReference type="NCBI Taxonomy" id="37001"/>
    <lineage>
        <taxon>Eukaryota</taxon>
        <taxon>Metazoa</taxon>
        <taxon>Ecdysozoa</taxon>
        <taxon>Arthropoda</taxon>
        <taxon>Hexapoda</taxon>
        <taxon>Insecta</taxon>
        <taxon>Pterygota</taxon>
        <taxon>Neoptera</taxon>
        <taxon>Endopterygota</taxon>
        <taxon>Diptera</taxon>
        <taxon>Brachycera</taxon>
        <taxon>Muscomorpha</taxon>
        <taxon>Hippoboscoidea</taxon>
        <taxon>Glossinidae</taxon>
        <taxon>Glossina</taxon>
    </lineage>
</organism>
<feature type="compositionally biased region" description="Low complexity" evidence="1">
    <location>
        <begin position="358"/>
        <end position="367"/>
    </location>
</feature>
<evidence type="ECO:0000256" key="1">
    <source>
        <dbReference type="SAM" id="MobiDB-lite"/>
    </source>
</evidence>
<reference evidence="4" key="1">
    <citation type="submission" date="2014-03" db="EMBL/GenBank/DDBJ databases">
        <authorList>
            <person name="Aksoy S."/>
            <person name="Warren W."/>
            <person name="Wilson R.K."/>
        </authorList>
    </citation>
    <scope>NUCLEOTIDE SEQUENCE [LARGE SCALE GENOMIC DNA]</scope>
    <source>
        <strain evidence="4">IAEA</strain>
    </source>
</reference>
<dbReference type="EnsemblMetazoa" id="GBRI023800-RA">
    <property type="protein sequence ID" value="GBRI023800-PA"/>
    <property type="gene ID" value="GBRI023800"/>
</dbReference>
<name>A0A1A9WLC6_9MUSC</name>
<feature type="region of interest" description="Disordered" evidence="1">
    <location>
        <begin position="1"/>
        <end position="36"/>
    </location>
</feature>
<reference evidence="3" key="2">
    <citation type="submission" date="2020-05" db="UniProtKB">
        <authorList>
            <consortium name="EnsemblMetazoa"/>
        </authorList>
    </citation>
    <scope>IDENTIFICATION</scope>
    <source>
        <strain evidence="3">IAEA</strain>
    </source>
</reference>
<feature type="compositionally biased region" description="Polar residues" evidence="1">
    <location>
        <begin position="15"/>
        <end position="25"/>
    </location>
</feature>
<feature type="compositionally biased region" description="Polar residues" evidence="1">
    <location>
        <begin position="615"/>
        <end position="650"/>
    </location>
</feature>
<accession>A0A1A9WLC6</accession>
<feature type="compositionally biased region" description="Low complexity" evidence="1">
    <location>
        <begin position="692"/>
        <end position="714"/>
    </location>
</feature>
<protein>
    <submittedName>
        <fullName evidence="3">BRD4_CDT domain-containing protein</fullName>
    </submittedName>
</protein>
<sequence length="842" mass="85396">DADIHPPKKKKTRDNNGSNVNNPIAPSSGGSGVGGGGMTSAVTTANIALSGGAVPPLNTATAATAATTTVATAGAIPPTIASHQLPGIIPQPNAATGALGGNINNNAITPIGGVTGVTPTSQQQQMTAAALSNNTNPLAAAVAINNNNNNNNTNKTPSATPTSLVPSTAAPVATVTPFSSGMNAVGGIAASIGVCGGGNGTSGSVGGVGSNSGNNGPNDLTMPQNSAAALTSLNSTMGGVIGSATSVATTACGLSGAAATNTTTGVGGIRVASNLHKLPTNVADTPASIGGATATSQVTSTASLAAGLKQIPQFDDPVEQSLASLEQPSLLAPPPTSKNATDNFLMTGLSAAHLMPTSQQQQQQSQQAFVGGGMGGGGVQQTQSNHPHSVGNQQQSQHPMEFMNELLAKGAAVAAENVAGMNGNHFPIMNLMEINSMVQFHHQQQHAHNNGYNMADVTANPLDSLGLGLGLTHGGGAGASSIFDQLPGRNDNHILAMMMSGNTAGMSGNLSLGGNPTAAGLGKKETMGGNGDQSQQPTPPPNTNKLLITPKPIESMMPSPPEKKNQQSVQQSQNQQIGVVPLPQQSPSDLKIPLAGAAGNQTSFAQAFKTHEQNVKNPSSWSILASAGSPQNTPTSNKTKPAMDSFQQFRNKAKEKADRQKLLEAAEKEKEQKRQKEAAEKEQQRKQHSKSSHLGGSSSSSTSGSNGNGSSCGNVTGLGAGSLVSNAHHQSVTTGVVQPPHAHGGSSTGHLASSLMDVMESGRKSVHDVQPSLSRVVDDIKASPQGCGSPAGTAQQSPQDRAAAKRAELRRMEQERRRREARAGQIDMNMQSDLMAAFEETL</sequence>
<dbReference type="AlphaFoldDB" id="A0A1A9WLC6"/>
<dbReference type="InterPro" id="IPR031354">
    <property type="entry name" value="BRD4_CDT"/>
</dbReference>
<feature type="compositionally biased region" description="Basic and acidic residues" evidence="1">
    <location>
        <begin position="802"/>
        <end position="822"/>
    </location>
</feature>
<feature type="compositionally biased region" description="Low complexity" evidence="1">
    <location>
        <begin position="566"/>
        <end position="575"/>
    </location>
</feature>